<proteinExistence type="predicted"/>
<evidence type="ECO:0000313" key="1">
    <source>
        <dbReference type="EMBL" id="GLV60412.1"/>
    </source>
</evidence>
<name>A0ABQ6G1K6_9CHLR</name>
<dbReference type="Proteomes" id="UP001344906">
    <property type="component" value="Unassembled WGS sequence"/>
</dbReference>
<gene>
    <name evidence="1" type="ORF">KDH_72320</name>
</gene>
<keyword evidence="2" id="KW-1185">Reference proteome</keyword>
<protein>
    <recommendedName>
        <fullName evidence="3">Peptidase M10 metallopeptidase domain-containing protein</fullName>
    </recommendedName>
</protein>
<evidence type="ECO:0000313" key="2">
    <source>
        <dbReference type="Proteomes" id="UP001344906"/>
    </source>
</evidence>
<reference evidence="1 2" key="1">
    <citation type="submission" date="2023-02" db="EMBL/GenBank/DDBJ databases">
        <title>Dictyobacter halimunensis sp. nov., a new member of the class Ktedonobacteria from forest soil in a geothermal area.</title>
        <authorList>
            <person name="Rachmania M.K."/>
            <person name="Ningsih F."/>
            <person name="Sakai Y."/>
            <person name="Yabe S."/>
            <person name="Yokota A."/>
            <person name="Sjamsuridzal W."/>
        </authorList>
    </citation>
    <scope>NUCLEOTIDE SEQUENCE [LARGE SCALE GENOMIC DNA]</scope>
    <source>
        <strain evidence="1 2">S3.2.2.5</strain>
    </source>
</reference>
<comment type="caution">
    <text evidence="1">The sequence shown here is derived from an EMBL/GenBank/DDBJ whole genome shotgun (WGS) entry which is preliminary data.</text>
</comment>
<organism evidence="1 2">
    <name type="scientific">Dictyobacter halimunensis</name>
    <dbReference type="NCBI Taxonomy" id="3026934"/>
    <lineage>
        <taxon>Bacteria</taxon>
        <taxon>Bacillati</taxon>
        <taxon>Chloroflexota</taxon>
        <taxon>Ktedonobacteria</taxon>
        <taxon>Ktedonobacterales</taxon>
        <taxon>Dictyobacteraceae</taxon>
        <taxon>Dictyobacter</taxon>
    </lineage>
</organism>
<accession>A0ABQ6G1K6</accession>
<evidence type="ECO:0008006" key="3">
    <source>
        <dbReference type="Google" id="ProtNLM"/>
    </source>
</evidence>
<dbReference type="SUPFAM" id="SSF89372">
    <property type="entry name" value="Fucose-specific lectin"/>
    <property type="match status" value="1"/>
</dbReference>
<dbReference type="EMBL" id="BSRI01000002">
    <property type="protein sequence ID" value="GLV60412.1"/>
    <property type="molecule type" value="Genomic_DNA"/>
</dbReference>
<dbReference type="Gene3D" id="2.120.10.70">
    <property type="entry name" value="Fucose-specific lectin"/>
    <property type="match status" value="2"/>
</dbReference>
<sequence length="746" mass="82570">MRWGVCIVTLVGVPRGTSMPVSWFNQVFSDSDGVASYFQQMSGGRQSITWQVFGPIDLLTPSEKQALDMKGAEAVVEGLRTKATAQKIPVTQFDRFIWILDEGISTSGTTPSDSLVGAIDFTPQLAAHEMTHAFGVGPHADRYTATGPQEYADPFCVMGRGNTARSFANPRLTLLSANYTHDTTGPGICAPYLYVAKWLDYQKNVEQLETSAMDQNAGGAIITLNANQGAPGPGRTERIALTIGTLPTQANGQSQYWIEYRHPSAFDRGVDRPVSTTTPDLPPEGALVLHDVRFDAARNSLHSYLISWVGANGGSVLDLPASGYQLRVTSTDTTGRRVFLALEHKFTSFPLQARVSALARLQNHLDLFTVGNDDAVYSTWWDGASNSGRWDHGWFRISDPNFADGFTVSQRSVISAIARHPNHLDLFVIGKDDVVYSTWWDGTWDHGWFRIGDANFSDGFTVNQSSTISVVSRFPEHLDLFVVGKNDAIYSTWWDGASDGGKWDHGWFSISDPNFPDGFTINQGSAITAISRRSDHLDLFVIGKNDAIYSTWWDGASDGGKWDHGWFSISDPNFPDSFTVSQSSTISVVSRFPEHMDLFVVGKNDAIYSTWWDGASDGGKWDHGWFSISDPNFPDGFTVNQGTVVSAIARFPEHLDLFVVGKDGAIYSTWWDANADGGRWSHGWFRIADPNFPDNFTVNQHMTISVVSRFQGHLDLFVVGKDGYVYSTWWDANTDGGRWSHGWFRV</sequence>
<dbReference type="RefSeq" id="WP_338257477.1">
    <property type="nucleotide sequence ID" value="NZ_BSRI01000002.1"/>
</dbReference>